<keyword evidence="3" id="KW-0479">Metal-binding</keyword>
<accession>A0ABR9C734</accession>
<dbReference type="InterPro" id="IPR004232">
    <property type="entry name" value="CN_Hdrtase_a/SCN_Hdrlase_g"/>
</dbReference>
<dbReference type="RefSeq" id="WP_192106614.1">
    <property type="nucleotide sequence ID" value="NZ_JACYXJ010000001.1"/>
</dbReference>
<evidence type="ECO:0000256" key="2">
    <source>
        <dbReference type="ARBA" id="ARBA00013079"/>
    </source>
</evidence>
<evidence type="ECO:0000256" key="1">
    <source>
        <dbReference type="ARBA" id="ARBA00009363"/>
    </source>
</evidence>
<evidence type="ECO:0000256" key="3">
    <source>
        <dbReference type="ARBA" id="ARBA00022723"/>
    </source>
</evidence>
<evidence type="ECO:0000313" key="8">
    <source>
        <dbReference type="Proteomes" id="UP000615687"/>
    </source>
</evidence>
<keyword evidence="4 7" id="KW-0456">Lyase</keyword>
<dbReference type="GO" id="GO:0018822">
    <property type="term" value="F:nitrile hydratase activity"/>
    <property type="evidence" value="ECO:0007669"/>
    <property type="project" value="UniProtKB-EC"/>
</dbReference>
<dbReference type="SUPFAM" id="SSF56209">
    <property type="entry name" value="Nitrile hydratase alpha chain"/>
    <property type="match status" value="1"/>
</dbReference>
<sequence length="213" mass="23685">MSSHDHDHSHDHNHSELSPIELRVRALETLLTEKGYVDPPALDELIETYETKIGPKNGARVVARAWSDPAYRDRLMSDATAAIAEFGFTGRQGEHMVAVENTPDTHNMVVCTLCSCYPWTVLGLPPVWYKSAPYRSRAVRDPSGVLTEFGVRLPEKTGIRVWDSTAEVRYLVIPMRPEGTEGWSEDQLAELVTRDSMIGTGLALSPQALEAAR</sequence>
<dbReference type="InterPro" id="IPR036648">
    <property type="entry name" value="CN_Hdrase_a/SCN_Hdrase_g_sf"/>
</dbReference>
<dbReference type="InterPro" id="IPR023900">
    <property type="entry name" value="CN_Hdrtase_asu/SCN_Hdrlase_gsu"/>
</dbReference>
<organism evidence="7 8">
    <name type="scientific">Roseibium polysiphoniae</name>
    <dbReference type="NCBI Taxonomy" id="2571221"/>
    <lineage>
        <taxon>Bacteria</taxon>
        <taxon>Pseudomonadati</taxon>
        <taxon>Pseudomonadota</taxon>
        <taxon>Alphaproteobacteria</taxon>
        <taxon>Hyphomicrobiales</taxon>
        <taxon>Stappiaceae</taxon>
        <taxon>Roseibium</taxon>
    </lineage>
</organism>
<name>A0ABR9C734_9HYPH</name>
<evidence type="ECO:0000259" key="6">
    <source>
        <dbReference type="Pfam" id="PF02979"/>
    </source>
</evidence>
<comment type="similarity">
    <text evidence="1">Belongs to the nitrile hydratase subunit alpha family.</text>
</comment>
<dbReference type="Gene3D" id="3.90.330.10">
    <property type="entry name" value="Nitrile hydratase alpha /Thiocyanate hydrolase gamma"/>
    <property type="match status" value="1"/>
</dbReference>
<evidence type="ECO:0000256" key="4">
    <source>
        <dbReference type="ARBA" id="ARBA00023239"/>
    </source>
</evidence>
<gene>
    <name evidence="7" type="primary">nthA</name>
    <name evidence="7" type="ORF">IG617_01305</name>
</gene>
<evidence type="ECO:0000313" key="7">
    <source>
        <dbReference type="EMBL" id="MBD8874910.1"/>
    </source>
</evidence>
<evidence type="ECO:0000256" key="5">
    <source>
        <dbReference type="ARBA" id="ARBA00044877"/>
    </source>
</evidence>
<dbReference type="EMBL" id="JACYXJ010000001">
    <property type="protein sequence ID" value="MBD8874910.1"/>
    <property type="molecule type" value="Genomic_DNA"/>
</dbReference>
<dbReference type="EC" id="4.2.1.84" evidence="2"/>
<comment type="catalytic activity">
    <reaction evidence="5">
        <text>an aliphatic primary amide = an aliphatic nitrile + H2O</text>
        <dbReference type="Rhea" id="RHEA:12673"/>
        <dbReference type="ChEBI" id="CHEBI:15377"/>
        <dbReference type="ChEBI" id="CHEBI:65285"/>
        <dbReference type="ChEBI" id="CHEBI:80291"/>
        <dbReference type="EC" id="4.2.1.84"/>
    </reaction>
</comment>
<protein>
    <recommendedName>
        <fullName evidence="2">nitrile hydratase</fullName>
        <ecNumber evidence="2">4.2.1.84</ecNumber>
    </recommendedName>
</protein>
<dbReference type="PIRSF" id="PIRSF001426">
    <property type="entry name" value="NHase_alpha"/>
    <property type="match status" value="1"/>
</dbReference>
<keyword evidence="8" id="KW-1185">Reference proteome</keyword>
<proteinExistence type="inferred from homology"/>
<dbReference type="NCBIfam" id="TIGR01323">
    <property type="entry name" value="nitrile_alph"/>
    <property type="match status" value="1"/>
</dbReference>
<dbReference type="Pfam" id="PF02979">
    <property type="entry name" value="NHase_alpha"/>
    <property type="match status" value="1"/>
</dbReference>
<feature type="domain" description="Nitrile hydratase alpha/Thiocyanate hydrolase gamma" evidence="6">
    <location>
        <begin position="20"/>
        <end position="200"/>
    </location>
</feature>
<comment type="caution">
    <text evidence="7">The sequence shown here is derived from an EMBL/GenBank/DDBJ whole genome shotgun (WGS) entry which is preliminary data.</text>
</comment>
<dbReference type="Proteomes" id="UP000615687">
    <property type="component" value="Unassembled WGS sequence"/>
</dbReference>
<dbReference type="InterPro" id="IPR018141">
    <property type="entry name" value="Nitrile_hydratase_asu"/>
</dbReference>
<reference evidence="7 8" key="1">
    <citation type="submission" date="2020-09" db="EMBL/GenBank/DDBJ databases">
        <title>The genome sequence of type strain Labrenzia polysiphoniae KACC 19711.</title>
        <authorList>
            <person name="Liu Y."/>
        </authorList>
    </citation>
    <scope>NUCLEOTIDE SEQUENCE [LARGE SCALE GENOMIC DNA]</scope>
    <source>
        <strain evidence="7 8">KACC 19711</strain>
    </source>
</reference>